<sequence>MVRLVTYILVIFFGSSSWLSTNSVWMQLPLLTDKLPEGWNLPSYLAVVVQIACVGPLVYSIFHKCCKVSLPSSPIIFTLLLFCCICTALLALFWNITIFIFGQQRSVVLFLLLFGMALVNATSNVLFMPYMSAFHPNYLTAYFVGMGVSALFPSLISIAQGSGDQCVLVNGTFIRQLTPPRFGIAEYNFIMLIWMILATISFTLIRWSPLGSEEKRKKDESLQPTLPADESSPLNQRYAEMGVEQQSSPAIFGAKYVLLLVLMMVINAQMNGIIPSIQSFATLPYSRLTYHLALTLANIFSPVACFLPLLIQPSSVYSLTLLSLISTLLTSYVVFLAAGSPNPILQASVFGKVFAVSSAVAVSALHSYLRTVITTVLQAGVENNESRLFWCGVFIQIGSFLGSAVMFPLVNILHLFRSSPVCASLS</sequence>
<dbReference type="EMBL" id="JBGFUD010001700">
    <property type="protein sequence ID" value="MFH4976642.1"/>
    <property type="molecule type" value="Genomic_DNA"/>
</dbReference>
<keyword evidence="5 9" id="KW-1003">Cell membrane</keyword>
<protein>
    <recommendedName>
        <fullName evidence="9">Riboflavin transporter</fullName>
    </recommendedName>
</protein>
<feature type="transmembrane region" description="Helical" evidence="9">
    <location>
        <begin position="388"/>
        <end position="410"/>
    </location>
</feature>
<evidence type="ECO:0000256" key="3">
    <source>
        <dbReference type="ARBA" id="ARBA00006366"/>
    </source>
</evidence>
<dbReference type="Pfam" id="PF06237">
    <property type="entry name" value="SLC52_ribofla_tr"/>
    <property type="match status" value="1"/>
</dbReference>
<comment type="subcellular location">
    <subcellularLocation>
        <location evidence="2 9">Cell membrane</location>
        <topology evidence="2 9">Multi-pass membrane protein</topology>
    </subcellularLocation>
</comment>
<feature type="transmembrane region" description="Helical" evidence="9">
    <location>
        <begin position="289"/>
        <end position="309"/>
    </location>
</feature>
<proteinExistence type="inferred from homology"/>
<evidence type="ECO:0000313" key="10">
    <source>
        <dbReference type="EMBL" id="MFH4976642.1"/>
    </source>
</evidence>
<evidence type="ECO:0000256" key="4">
    <source>
        <dbReference type="ARBA" id="ARBA00022448"/>
    </source>
</evidence>
<evidence type="ECO:0000256" key="7">
    <source>
        <dbReference type="ARBA" id="ARBA00022989"/>
    </source>
</evidence>
<dbReference type="InterPro" id="IPR009357">
    <property type="entry name" value="Riboflavin_transptr"/>
</dbReference>
<evidence type="ECO:0000256" key="2">
    <source>
        <dbReference type="ARBA" id="ARBA00004651"/>
    </source>
</evidence>
<feature type="transmembrane region" description="Helical" evidence="9">
    <location>
        <begin position="344"/>
        <end position="368"/>
    </location>
</feature>
<evidence type="ECO:0000256" key="5">
    <source>
        <dbReference type="ARBA" id="ARBA00022475"/>
    </source>
</evidence>
<keyword evidence="6 9" id="KW-0812">Transmembrane</keyword>
<organism evidence="10 11">
    <name type="scientific">Gnathostoma spinigerum</name>
    <dbReference type="NCBI Taxonomy" id="75299"/>
    <lineage>
        <taxon>Eukaryota</taxon>
        <taxon>Metazoa</taxon>
        <taxon>Ecdysozoa</taxon>
        <taxon>Nematoda</taxon>
        <taxon>Chromadorea</taxon>
        <taxon>Rhabditida</taxon>
        <taxon>Spirurina</taxon>
        <taxon>Gnathostomatomorpha</taxon>
        <taxon>Gnathostomatoidea</taxon>
        <taxon>Gnathostomatidae</taxon>
        <taxon>Gnathostoma</taxon>
    </lineage>
</organism>
<evidence type="ECO:0000256" key="9">
    <source>
        <dbReference type="RuleBase" id="RU368035"/>
    </source>
</evidence>
<comment type="similarity">
    <text evidence="3 9">Belongs to the riboflavin transporter family.</text>
</comment>
<reference evidence="10 11" key="1">
    <citation type="submission" date="2024-08" db="EMBL/GenBank/DDBJ databases">
        <title>Gnathostoma spinigerum genome.</title>
        <authorList>
            <person name="Gonzalez-Bertolin B."/>
            <person name="Monzon S."/>
            <person name="Zaballos A."/>
            <person name="Jimenez P."/>
            <person name="Dekumyoy P."/>
            <person name="Varona S."/>
            <person name="Cuesta I."/>
            <person name="Sumanam S."/>
            <person name="Adisakwattana P."/>
            <person name="Gasser R.B."/>
            <person name="Hernandez-Gonzalez A."/>
            <person name="Young N.D."/>
            <person name="Perteguer M.J."/>
        </authorList>
    </citation>
    <scope>NUCLEOTIDE SEQUENCE [LARGE SCALE GENOMIC DNA]</scope>
    <source>
        <strain evidence="10">AL3</strain>
        <tissue evidence="10">Liver</tissue>
    </source>
</reference>
<keyword evidence="7 9" id="KW-1133">Transmembrane helix</keyword>
<evidence type="ECO:0000256" key="1">
    <source>
        <dbReference type="ARBA" id="ARBA00000215"/>
    </source>
</evidence>
<name>A0ABD6EJA5_9BILA</name>
<dbReference type="Proteomes" id="UP001608902">
    <property type="component" value="Unassembled WGS sequence"/>
</dbReference>
<feature type="transmembrane region" description="Helical" evidence="9">
    <location>
        <begin position="187"/>
        <end position="207"/>
    </location>
</feature>
<evidence type="ECO:0000313" key="11">
    <source>
        <dbReference type="Proteomes" id="UP001608902"/>
    </source>
</evidence>
<feature type="transmembrane region" description="Helical" evidence="9">
    <location>
        <begin position="74"/>
        <end position="101"/>
    </location>
</feature>
<comment type="catalytic activity">
    <reaction evidence="1 9">
        <text>riboflavin(in) = riboflavin(out)</text>
        <dbReference type="Rhea" id="RHEA:35015"/>
        <dbReference type="ChEBI" id="CHEBI:57986"/>
    </reaction>
</comment>
<keyword evidence="11" id="KW-1185">Reference proteome</keyword>
<dbReference type="PANTHER" id="PTHR12929:SF10">
    <property type="entry name" value="RIBOFLAVIN TRANSPORTER"/>
    <property type="match status" value="1"/>
</dbReference>
<comment type="caution">
    <text evidence="10">The sequence shown here is derived from an EMBL/GenBank/DDBJ whole genome shotgun (WGS) entry which is preliminary data.</text>
</comment>
<evidence type="ECO:0000256" key="8">
    <source>
        <dbReference type="ARBA" id="ARBA00023136"/>
    </source>
</evidence>
<gene>
    <name evidence="10" type="ORF">AB6A40_003351</name>
</gene>
<dbReference type="GO" id="GO:0005886">
    <property type="term" value="C:plasma membrane"/>
    <property type="evidence" value="ECO:0007669"/>
    <property type="project" value="UniProtKB-SubCell"/>
</dbReference>
<keyword evidence="8 9" id="KW-0472">Membrane</keyword>
<accession>A0ABD6EJA5</accession>
<feature type="transmembrane region" description="Helical" evidence="9">
    <location>
        <begin position="139"/>
        <end position="159"/>
    </location>
</feature>
<keyword evidence="4 9" id="KW-0813">Transport</keyword>
<evidence type="ECO:0000256" key="6">
    <source>
        <dbReference type="ARBA" id="ARBA00022692"/>
    </source>
</evidence>
<dbReference type="GO" id="GO:0032217">
    <property type="term" value="F:riboflavin transmembrane transporter activity"/>
    <property type="evidence" value="ECO:0007669"/>
    <property type="project" value="UniProtKB-UniRule"/>
</dbReference>
<dbReference type="AlphaFoldDB" id="A0ABD6EJA5"/>
<dbReference type="PANTHER" id="PTHR12929">
    <property type="entry name" value="SOLUTE CARRIER FAMILY 52"/>
    <property type="match status" value="1"/>
</dbReference>
<feature type="transmembrane region" description="Helical" evidence="9">
    <location>
        <begin position="256"/>
        <end position="277"/>
    </location>
</feature>
<feature type="transmembrane region" description="Helical" evidence="9">
    <location>
        <begin position="107"/>
        <end position="127"/>
    </location>
</feature>
<comment type="function">
    <text evidence="9">Plasma membrane transporter mediating the uptake by cells of the water soluble vitamin B2/riboflavin that plays a key role in biochemical oxidation-reduction reactions of the carbohydrate, lipid, and amino acid metabolism.</text>
</comment>
<feature type="transmembrane region" description="Helical" evidence="9">
    <location>
        <begin position="316"/>
        <end position="338"/>
    </location>
</feature>
<feature type="transmembrane region" description="Helical" evidence="9">
    <location>
        <begin position="43"/>
        <end position="62"/>
    </location>
</feature>